<dbReference type="InterPro" id="IPR012349">
    <property type="entry name" value="Split_barrel_FMN-bd"/>
</dbReference>
<comment type="cofactor">
    <cofactor evidence="7 8">
        <name>FMN</name>
        <dbReference type="ChEBI" id="CHEBI:58210"/>
    </cofactor>
    <text evidence="7 8">Binds 1 FMN per subunit.</text>
</comment>
<keyword evidence="4 7" id="KW-0288">FMN</keyword>
<organism evidence="11 12">
    <name type="scientific">Gallaecimonas xiamenensis 3-C-1</name>
    <dbReference type="NCBI Taxonomy" id="745411"/>
    <lineage>
        <taxon>Bacteria</taxon>
        <taxon>Pseudomonadati</taxon>
        <taxon>Pseudomonadota</taxon>
        <taxon>Gammaproteobacteria</taxon>
        <taxon>Enterobacterales</taxon>
        <taxon>Gallaecimonadaceae</taxon>
        <taxon>Gallaecimonas</taxon>
    </lineage>
</organism>
<evidence type="ECO:0000256" key="8">
    <source>
        <dbReference type="PIRSR" id="PIRSR000190-2"/>
    </source>
</evidence>
<dbReference type="PANTHER" id="PTHR10851">
    <property type="entry name" value="PYRIDOXINE-5-PHOSPHATE OXIDASE"/>
    <property type="match status" value="1"/>
</dbReference>
<dbReference type="Pfam" id="PF01243">
    <property type="entry name" value="PNPOx_N"/>
    <property type="match status" value="1"/>
</dbReference>
<evidence type="ECO:0000259" key="9">
    <source>
        <dbReference type="Pfam" id="PF01243"/>
    </source>
</evidence>
<keyword evidence="3 7" id="KW-0285">Flavoprotein</keyword>
<feature type="binding site" evidence="7 8">
    <location>
        <begin position="76"/>
        <end position="77"/>
    </location>
    <ligand>
        <name>FMN</name>
        <dbReference type="ChEBI" id="CHEBI:58210"/>
    </ligand>
</feature>
<dbReference type="NCBIfam" id="NF004231">
    <property type="entry name" value="PRK05679.1"/>
    <property type="match status" value="1"/>
</dbReference>
<feature type="binding site" evidence="7">
    <location>
        <position position="131"/>
    </location>
    <ligand>
        <name>substrate</name>
    </ligand>
</feature>
<evidence type="ECO:0000259" key="10">
    <source>
        <dbReference type="Pfam" id="PF10590"/>
    </source>
</evidence>
<name>K2J7V1_9GAMM</name>
<dbReference type="GO" id="GO:0008615">
    <property type="term" value="P:pyridoxine biosynthetic process"/>
    <property type="evidence" value="ECO:0007669"/>
    <property type="project" value="UniProtKB-UniRule"/>
</dbReference>
<keyword evidence="5 7" id="KW-0560">Oxidoreductase</keyword>
<dbReference type="SUPFAM" id="SSF50475">
    <property type="entry name" value="FMN-binding split barrel"/>
    <property type="match status" value="1"/>
</dbReference>
<feature type="domain" description="Pyridoxamine 5'-phosphate oxidase N-terminal" evidence="9">
    <location>
        <begin position="43"/>
        <end position="155"/>
    </location>
</feature>
<dbReference type="AlphaFoldDB" id="K2J7V1"/>
<sequence>MSIDAMRRVFRHAPLTELHADPLQQFALWFTEAKDSSPVDWLEVNAMTLCTQGLDGFPQSRVVLLKGLSGTGLQFFTNYDSQKGQELAADPRASLNFYWPHLARQVRVSGVVQKLPRQDSEAYFASRPRGSQLGAWASQQSAPIASTAELEQALADADARYPGEVPCPPHWGGYELAPQIMEFWAGRENRLHHRVRYSHDGQHWQQQWLAP</sequence>
<proteinExistence type="inferred from homology"/>
<evidence type="ECO:0000256" key="3">
    <source>
        <dbReference type="ARBA" id="ARBA00022630"/>
    </source>
</evidence>
<dbReference type="RefSeq" id="WP_008485452.1">
    <property type="nucleotide sequence ID" value="NZ_AMRI01000019.1"/>
</dbReference>
<evidence type="ECO:0000313" key="12">
    <source>
        <dbReference type="Proteomes" id="UP000006755"/>
    </source>
</evidence>
<reference evidence="11 12" key="1">
    <citation type="journal article" date="2012" name="J. Bacteriol.">
        <title>Genome Sequence of Gallaecimonas xiamenensis Type Strain 3-C-1.</title>
        <authorList>
            <person name="Lai Q."/>
            <person name="Wang L."/>
            <person name="Wang W."/>
            <person name="Shao Z."/>
        </authorList>
    </citation>
    <scope>NUCLEOTIDE SEQUENCE [LARGE SCALE GENOMIC DNA]</scope>
    <source>
        <strain evidence="11 12">3-C-1</strain>
    </source>
</reference>
<dbReference type="FunFam" id="2.30.110.10:FF:000020">
    <property type="entry name" value="PNPO isoform 11"/>
    <property type="match status" value="1"/>
</dbReference>
<comment type="caution">
    <text evidence="7">Lacks conserved residue(s) required for the propagation of feature annotation.</text>
</comment>
<accession>K2J7V1</accession>
<dbReference type="UniPathway" id="UPA01068">
    <property type="reaction ID" value="UER00304"/>
</dbReference>
<dbReference type="EC" id="1.4.3.5" evidence="7"/>
<feature type="binding site" evidence="7 8">
    <location>
        <position position="194"/>
    </location>
    <ligand>
        <name>FMN</name>
        <dbReference type="ChEBI" id="CHEBI:58210"/>
    </ligand>
</feature>
<evidence type="ECO:0000313" key="11">
    <source>
        <dbReference type="EMBL" id="EKE70982.1"/>
    </source>
</evidence>
<dbReference type="GO" id="GO:0010181">
    <property type="term" value="F:FMN binding"/>
    <property type="evidence" value="ECO:0007669"/>
    <property type="project" value="UniProtKB-UniRule"/>
</dbReference>
<comment type="pathway">
    <text evidence="7">Cofactor metabolism; pyridoxal 5'-phosphate salvage; pyridoxal 5'-phosphate from pyridoxine 5'-phosphate: step 1/1.</text>
</comment>
<feature type="binding site" evidence="7">
    <location>
        <position position="127"/>
    </location>
    <ligand>
        <name>substrate</name>
    </ligand>
</feature>
<dbReference type="EMBL" id="AMRI01000019">
    <property type="protein sequence ID" value="EKE70982.1"/>
    <property type="molecule type" value="Genomic_DNA"/>
</dbReference>
<dbReference type="InterPro" id="IPR011576">
    <property type="entry name" value="Pyridox_Oxase_N"/>
</dbReference>
<dbReference type="GO" id="GO:0004733">
    <property type="term" value="F:pyridoxamine phosphate oxidase activity"/>
    <property type="evidence" value="ECO:0007669"/>
    <property type="project" value="UniProtKB-UniRule"/>
</dbReference>
<dbReference type="Gene3D" id="2.30.110.10">
    <property type="entry name" value="Electron Transport, Fmn-binding Protein, Chain A"/>
    <property type="match status" value="1"/>
</dbReference>
<evidence type="ECO:0000256" key="1">
    <source>
        <dbReference type="ARBA" id="ARBA00007301"/>
    </source>
</evidence>
<dbReference type="PANTHER" id="PTHR10851:SF0">
    <property type="entry name" value="PYRIDOXINE-5'-PHOSPHATE OXIDASE"/>
    <property type="match status" value="1"/>
</dbReference>
<feature type="binding site" evidence="7 8">
    <location>
        <position position="184"/>
    </location>
    <ligand>
        <name>FMN</name>
        <dbReference type="ChEBI" id="CHEBI:58210"/>
    </ligand>
</feature>
<gene>
    <name evidence="7" type="primary">pdxH</name>
    <name evidence="11" type="ORF">B3C1_13339</name>
</gene>
<comment type="catalytic activity">
    <reaction evidence="7">
        <text>pyridoxine 5'-phosphate + O2 = pyridoxal 5'-phosphate + H2O2</text>
        <dbReference type="Rhea" id="RHEA:15149"/>
        <dbReference type="ChEBI" id="CHEBI:15379"/>
        <dbReference type="ChEBI" id="CHEBI:16240"/>
        <dbReference type="ChEBI" id="CHEBI:58589"/>
        <dbReference type="ChEBI" id="CHEBI:597326"/>
        <dbReference type="EC" id="1.4.3.5"/>
    </reaction>
</comment>
<dbReference type="PIRSF" id="PIRSF000190">
    <property type="entry name" value="Pyd_amn-ph_oxd"/>
    <property type="match status" value="1"/>
</dbReference>
<protein>
    <recommendedName>
        <fullName evidence="7">Pyridoxine/pyridoxamine 5'-phosphate oxidase</fullName>
        <ecNumber evidence="7">1.4.3.5</ecNumber>
    </recommendedName>
    <alternativeName>
        <fullName evidence="7">PNP/PMP oxidase</fullName>
        <shortName evidence="7">PNPOx</shortName>
    </alternativeName>
    <alternativeName>
        <fullName evidence="7">Pyridoxal 5'-phosphate synthase</fullName>
    </alternativeName>
</protein>
<comment type="function">
    <text evidence="7">Catalyzes the oxidation of either pyridoxine 5'-phosphate (PNP) or pyridoxamine 5'-phosphate (PMP) into pyridoxal 5'-phosphate (PLP).</text>
</comment>
<feature type="binding site" evidence="7 8">
    <location>
        <begin position="61"/>
        <end position="66"/>
    </location>
    <ligand>
        <name>FMN</name>
        <dbReference type="ChEBI" id="CHEBI:58210"/>
    </ligand>
</feature>
<comment type="caution">
    <text evidence="11">The sequence shown here is derived from an EMBL/GenBank/DDBJ whole genome shotgun (WGS) entry which is preliminary data.</text>
</comment>
<feature type="domain" description="Pyridoxine 5'-phosphate oxidase dimerisation C-terminal" evidence="10">
    <location>
        <begin position="171"/>
        <end position="211"/>
    </location>
</feature>
<keyword evidence="12" id="KW-1185">Reference proteome</keyword>
<evidence type="ECO:0000256" key="6">
    <source>
        <dbReference type="ARBA" id="ARBA00023096"/>
    </source>
</evidence>
<comment type="pathway">
    <text evidence="7">Cofactor metabolism; pyridoxal 5'-phosphate salvage; pyridoxal 5'-phosphate from pyridoxamine 5'-phosphate: step 1/1.</text>
</comment>
<dbReference type="OrthoDB" id="9780392at2"/>
<feature type="binding site" evidence="7 8">
    <location>
        <position position="83"/>
    </location>
    <ligand>
        <name>FMN</name>
        <dbReference type="ChEBI" id="CHEBI:58210"/>
    </ligand>
</feature>
<feature type="binding site" evidence="7 8">
    <location>
        <begin position="140"/>
        <end position="141"/>
    </location>
    <ligand>
        <name>FMN</name>
        <dbReference type="ChEBI" id="CHEBI:58210"/>
    </ligand>
</feature>
<evidence type="ECO:0000256" key="7">
    <source>
        <dbReference type="HAMAP-Rule" id="MF_01629"/>
    </source>
</evidence>
<evidence type="ECO:0000256" key="4">
    <source>
        <dbReference type="ARBA" id="ARBA00022643"/>
    </source>
</evidence>
<keyword evidence="6 7" id="KW-0664">Pyridoxine biosynthesis</keyword>
<feature type="binding site" evidence="7">
    <location>
        <position position="123"/>
    </location>
    <ligand>
        <name>substrate</name>
    </ligand>
</feature>
<dbReference type="NCBIfam" id="TIGR00558">
    <property type="entry name" value="pdxH"/>
    <property type="match status" value="1"/>
</dbReference>
<dbReference type="Proteomes" id="UP000006755">
    <property type="component" value="Unassembled WGS sequence"/>
</dbReference>
<evidence type="ECO:0000256" key="2">
    <source>
        <dbReference type="ARBA" id="ARBA00011738"/>
    </source>
</evidence>
<dbReference type="eggNOG" id="COG0259">
    <property type="taxonomic scope" value="Bacteria"/>
</dbReference>
<dbReference type="STRING" id="745411.B3C1_13339"/>
<dbReference type="HAMAP" id="MF_01629">
    <property type="entry name" value="PdxH"/>
    <property type="match status" value="1"/>
</dbReference>
<dbReference type="InterPro" id="IPR000659">
    <property type="entry name" value="Pyridox_Oxase"/>
</dbReference>
<comment type="catalytic activity">
    <reaction evidence="7">
        <text>pyridoxamine 5'-phosphate + O2 + H2O = pyridoxal 5'-phosphate + H2O2 + NH4(+)</text>
        <dbReference type="Rhea" id="RHEA:15817"/>
        <dbReference type="ChEBI" id="CHEBI:15377"/>
        <dbReference type="ChEBI" id="CHEBI:15379"/>
        <dbReference type="ChEBI" id="CHEBI:16240"/>
        <dbReference type="ChEBI" id="CHEBI:28938"/>
        <dbReference type="ChEBI" id="CHEBI:58451"/>
        <dbReference type="ChEBI" id="CHEBI:597326"/>
        <dbReference type="EC" id="1.4.3.5"/>
    </reaction>
</comment>
<feature type="binding site" evidence="7 8">
    <location>
        <position position="105"/>
    </location>
    <ligand>
        <name>FMN</name>
        <dbReference type="ChEBI" id="CHEBI:58210"/>
    </ligand>
</feature>
<comment type="similarity">
    <text evidence="1 7">Belongs to the pyridoxamine 5'-phosphate oxidase family.</text>
</comment>
<feature type="binding site" evidence="7">
    <location>
        <position position="66"/>
    </location>
    <ligand>
        <name>substrate</name>
    </ligand>
</feature>
<comment type="subunit">
    <text evidence="2 7">Homodimer.</text>
</comment>
<evidence type="ECO:0000256" key="5">
    <source>
        <dbReference type="ARBA" id="ARBA00023002"/>
    </source>
</evidence>
<dbReference type="PATRIC" id="fig|745411.4.peg.2629"/>
<feature type="binding site" evidence="7">
    <location>
        <begin position="190"/>
        <end position="192"/>
    </location>
    <ligand>
        <name>substrate</name>
    </ligand>
</feature>
<dbReference type="InterPro" id="IPR019576">
    <property type="entry name" value="Pyridoxamine_oxidase_dimer_C"/>
</dbReference>
<dbReference type="Pfam" id="PF10590">
    <property type="entry name" value="PNP_phzG_C"/>
    <property type="match status" value="1"/>
</dbReference>